<name>A0A9C7QRK1_9GAMM</name>
<dbReference type="GO" id="GO:0004347">
    <property type="term" value="F:glucose-6-phosphate isomerase activity"/>
    <property type="evidence" value="ECO:0007669"/>
    <property type="project" value="UniProtKB-EC"/>
</dbReference>
<evidence type="ECO:0000256" key="3">
    <source>
        <dbReference type="ARBA" id="ARBA00011952"/>
    </source>
</evidence>
<dbReference type="RefSeq" id="WP_278430081.1">
    <property type="nucleotide sequence ID" value="NZ_DPSM01000001.1"/>
</dbReference>
<dbReference type="CDD" id="cd02218">
    <property type="entry name" value="cupin_PGI"/>
    <property type="match status" value="1"/>
</dbReference>
<evidence type="ECO:0000259" key="7">
    <source>
        <dbReference type="Pfam" id="PF06560"/>
    </source>
</evidence>
<accession>A0A9C7QRK1</accession>
<keyword evidence="5" id="KW-0324">Glycolysis</keyword>
<comment type="similarity">
    <text evidence="2">Belongs to the archaeal-type GPI family.</text>
</comment>
<dbReference type="EMBL" id="DPSM01000001">
    <property type="protein sequence ID" value="HCJ98421.1"/>
    <property type="molecule type" value="Genomic_DNA"/>
</dbReference>
<evidence type="ECO:0000313" key="9">
    <source>
        <dbReference type="Proteomes" id="UP000262210"/>
    </source>
</evidence>
<keyword evidence="8" id="KW-0413">Isomerase</keyword>
<evidence type="ECO:0000256" key="4">
    <source>
        <dbReference type="ARBA" id="ARBA00022432"/>
    </source>
</evidence>
<evidence type="ECO:0000256" key="5">
    <source>
        <dbReference type="ARBA" id="ARBA00023152"/>
    </source>
</evidence>
<dbReference type="GO" id="GO:0006094">
    <property type="term" value="P:gluconeogenesis"/>
    <property type="evidence" value="ECO:0007669"/>
    <property type="project" value="UniProtKB-KW"/>
</dbReference>
<comment type="catalytic activity">
    <reaction evidence="6">
        <text>alpha-D-glucose 6-phosphate = beta-D-fructose 6-phosphate</text>
        <dbReference type="Rhea" id="RHEA:11816"/>
        <dbReference type="ChEBI" id="CHEBI:57634"/>
        <dbReference type="ChEBI" id="CHEBI:58225"/>
        <dbReference type="EC" id="5.3.1.9"/>
    </reaction>
</comment>
<comment type="caution">
    <text evidence="8">The sequence shown here is derived from an EMBL/GenBank/DDBJ whole genome shotgun (WGS) entry which is preliminary data.</text>
</comment>
<sequence>MKKLTSIIPPQVNLANGCFIAPDIQYKSTTLGSLAGIFADPVAWSTMPAEFAVYQVEMLPSIQQEGELFVGTTHLQPGRVGNEFFMTRGHFHQRPEQAEFYFGLRGQGLLLLQHQNGACTLEQVSLGSVHHIPSFTAHRLINIGDEMLSALAVWPTVAGHNYDALQPQGFKLRIFADGAGWKAEAQYE</sequence>
<dbReference type="SUPFAM" id="SSF51182">
    <property type="entry name" value="RmlC-like cupins"/>
    <property type="match status" value="1"/>
</dbReference>
<evidence type="ECO:0000256" key="6">
    <source>
        <dbReference type="ARBA" id="ARBA00029321"/>
    </source>
</evidence>
<dbReference type="Proteomes" id="UP000262210">
    <property type="component" value="Unassembled WGS sequence"/>
</dbReference>
<dbReference type="Gene3D" id="2.60.120.10">
    <property type="entry name" value="Jelly Rolls"/>
    <property type="match status" value="1"/>
</dbReference>
<evidence type="ECO:0000313" key="8">
    <source>
        <dbReference type="EMBL" id="HCJ98421.1"/>
    </source>
</evidence>
<dbReference type="Pfam" id="PF06560">
    <property type="entry name" value="GPI"/>
    <property type="match status" value="1"/>
</dbReference>
<dbReference type="InterPro" id="IPR014710">
    <property type="entry name" value="RmlC-like_jellyroll"/>
</dbReference>
<keyword evidence="4" id="KW-0312">Gluconeogenesis</keyword>
<evidence type="ECO:0000256" key="2">
    <source>
        <dbReference type="ARBA" id="ARBA00006542"/>
    </source>
</evidence>
<feature type="domain" description="Glucose-6-phosphate isomerase prokaryote" evidence="7">
    <location>
        <begin position="33"/>
        <end position="179"/>
    </location>
</feature>
<dbReference type="InterPro" id="IPR010551">
    <property type="entry name" value="G6P_isomerase_prok"/>
</dbReference>
<dbReference type="EC" id="5.3.1.9" evidence="3"/>
<dbReference type="InterPro" id="IPR011051">
    <property type="entry name" value="RmlC_Cupin_sf"/>
</dbReference>
<gene>
    <name evidence="8" type="ORF">DHV72_00110</name>
</gene>
<protein>
    <recommendedName>
        <fullName evidence="3">glucose-6-phosphate isomerase</fullName>
        <ecNumber evidence="3">5.3.1.9</ecNumber>
    </recommendedName>
</protein>
<dbReference type="AlphaFoldDB" id="A0A9C7QRK1"/>
<evidence type="ECO:0000256" key="1">
    <source>
        <dbReference type="ARBA" id="ARBA00004926"/>
    </source>
</evidence>
<proteinExistence type="inferred from homology"/>
<dbReference type="GO" id="GO:0006096">
    <property type="term" value="P:glycolytic process"/>
    <property type="evidence" value="ECO:0007669"/>
    <property type="project" value="UniProtKB-KW"/>
</dbReference>
<organism evidence="8 9">
    <name type="scientific">Serratia grimesii</name>
    <dbReference type="NCBI Taxonomy" id="82995"/>
    <lineage>
        <taxon>Bacteria</taxon>
        <taxon>Pseudomonadati</taxon>
        <taxon>Pseudomonadota</taxon>
        <taxon>Gammaproteobacteria</taxon>
        <taxon>Enterobacterales</taxon>
        <taxon>Yersiniaceae</taxon>
        <taxon>Serratia</taxon>
    </lineage>
</organism>
<reference evidence="8 9" key="1">
    <citation type="journal article" date="2018" name="Nat. Biotechnol.">
        <title>A standardized bacterial taxonomy based on genome phylogeny substantially revises the tree of life.</title>
        <authorList>
            <person name="Parks D.H."/>
            <person name="Chuvochina M."/>
            <person name="Waite D.W."/>
            <person name="Rinke C."/>
            <person name="Skarshewski A."/>
            <person name="Chaumeil P.A."/>
            <person name="Hugenholtz P."/>
        </authorList>
    </citation>
    <scope>NUCLEOTIDE SEQUENCE [LARGE SCALE GENOMIC DNA]</scope>
    <source>
        <strain evidence="8">UBA11264</strain>
    </source>
</reference>
<comment type="pathway">
    <text evidence="1">Carbohydrate degradation; glycolysis; D-glyceraldehyde 3-phosphate and glycerone phosphate from D-glucose: step 2/4.</text>
</comment>
<dbReference type="GO" id="GO:0005737">
    <property type="term" value="C:cytoplasm"/>
    <property type="evidence" value="ECO:0007669"/>
    <property type="project" value="InterPro"/>
</dbReference>